<evidence type="ECO:0000256" key="4">
    <source>
        <dbReference type="PROSITE-ProRule" id="PRU01161"/>
    </source>
</evidence>
<feature type="short sequence motif" description="GXSXG" evidence="4">
    <location>
        <begin position="43"/>
        <end position="47"/>
    </location>
</feature>
<evidence type="ECO:0000259" key="5">
    <source>
        <dbReference type="PROSITE" id="PS51635"/>
    </source>
</evidence>
<keyword evidence="7" id="KW-1185">Reference proteome</keyword>
<dbReference type="PANTHER" id="PTHR14226">
    <property type="entry name" value="NEUROPATHY TARGET ESTERASE/SWISS CHEESE D.MELANOGASTER"/>
    <property type="match status" value="1"/>
</dbReference>
<dbReference type="Pfam" id="PF01734">
    <property type="entry name" value="Patatin"/>
    <property type="match status" value="1"/>
</dbReference>
<dbReference type="InterPro" id="IPR016035">
    <property type="entry name" value="Acyl_Trfase/lysoPLipase"/>
</dbReference>
<reference evidence="6 7" key="1">
    <citation type="submission" date="2020-07" db="EMBL/GenBank/DDBJ databases">
        <title>Pseudogemmobacter sp. nov., isolated from poultry manure in Taiwan.</title>
        <authorList>
            <person name="Lin S.-Y."/>
            <person name="Tang Y.-S."/>
            <person name="Young C.-C."/>
        </authorList>
    </citation>
    <scope>NUCLEOTIDE SEQUENCE [LARGE SCALE GENOMIC DNA]</scope>
    <source>
        <strain evidence="6 7">CC-YST710</strain>
    </source>
</reference>
<gene>
    <name evidence="6" type="ORF">H0485_06710</name>
</gene>
<name>A0ABS8CJW3_9RHOB</name>
<keyword evidence="1 4" id="KW-0378">Hydrolase</keyword>
<feature type="active site" description="Nucleophile" evidence="4">
    <location>
        <position position="45"/>
    </location>
</feature>
<dbReference type="PANTHER" id="PTHR14226:SF78">
    <property type="entry name" value="SLR0060 PROTEIN"/>
    <property type="match status" value="1"/>
</dbReference>
<dbReference type="InterPro" id="IPR050301">
    <property type="entry name" value="NTE"/>
</dbReference>
<feature type="short sequence motif" description="GXGXXG" evidence="4">
    <location>
        <begin position="15"/>
        <end position="20"/>
    </location>
</feature>
<feature type="domain" description="PNPLA" evidence="5">
    <location>
        <begin position="11"/>
        <end position="213"/>
    </location>
</feature>
<dbReference type="EMBL" id="JACDXX010000005">
    <property type="protein sequence ID" value="MCB5409689.1"/>
    <property type="molecule type" value="Genomic_DNA"/>
</dbReference>
<accession>A0ABS8CJW3</accession>
<keyword evidence="2 4" id="KW-0442">Lipid degradation</keyword>
<dbReference type="Proteomes" id="UP001198571">
    <property type="component" value="Unassembled WGS sequence"/>
</dbReference>
<dbReference type="InterPro" id="IPR002641">
    <property type="entry name" value="PNPLA_dom"/>
</dbReference>
<dbReference type="Gene3D" id="3.40.1090.10">
    <property type="entry name" value="Cytosolic phospholipase A2 catalytic domain"/>
    <property type="match status" value="2"/>
</dbReference>
<evidence type="ECO:0000313" key="6">
    <source>
        <dbReference type="EMBL" id="MCB5409689.1"/>
    </source>
</evidence>
<feature type="short sequence motif" description="DGA/G" evidence="4">
    <location>
        <begin position="200"/>
        <end position="202"/>
    </location>
</feature>
<comment type="caution">
    <text evidence="6">The sequence shown here is derived from an EMBL/GenBank/DDBJ whole genome shotgun (WGS) entry which is preliminary data.</text>
</comment>
<evidence type="ECO:0000256" key="3">
    <source>
        <dbReference type="ARBA" id="ARBA00023098"/>
    </source>
</evidence>
<dbReference type="RefSeq" id="WP_226934599.1">
    <property type="nucleotide sequence ID" value="NZ_JACDXX010000005.1"/>
</dbReference>
<evidence type="ECO:0000313" key="7">
    <source>
        <dbReference type="Proteomes" id="UP001198571"/>
    </source>
</evidence>
<organism evidence="6 7">
    <name type="scientific">Pseudogemmobacter faecipullorum</name>
    <dbReference type="NCBI Taxonomy" id="2755041"/>
    <lineage>
        <taxon>Bacteria</taxon>
        <taxon>Pseudomonadati</taxon>
        <taxon>Pseudomonadota</taxon>
        <taxon>Alphaproteobacteria</taxon>
        <taxon>Rhodobacterales</taxon>
        <taxon>Paracoccaceae</taxon>
        <taxon>Pseudogemmobacter</taxon>
    </lineage>
</organism>
<proteinExistence type="predicted"/>
<dbReference type="PROSITE" id="PS51635">
    <property type="entry name" value="PNPLA"/>
    <property type="match status" value="1"/>
</dbReference>
<protein>
    <submittedName>
        <fullName evidence="6">Patatin-like phospholipase family protein</fullName>
    </submittedName>
</protein>
<feature type="active site" description="Proton acceptor" evidence="4">
    <location>
        <position position="200"/>
    </location>
</feature>
<dbReference type="SUPFAM" id="SSF52151">
    <property type="entry name" value="FabD/lysophospholipase-like"/>
    <property type="match status" value="1"/>
</dbReference>
<evidence type="ECO:0000256" key="2">
    <source>
        <dbReference type="ARBA" id="ARBA00022963"/>
    </source>
</evidence>
<sequence length="343" mass="36629">MSARARRQVSLALQGGGAHGAFTWGVLDRLLAETDIEIAAISGTSAGALNGAALKAGLVSGGHEAARARLAVLWQKIGEIGDLQGIAPWFQPFVPMLRLMQQNTAAMLPVSPAQLASQLYSPYAWGQLWQNPLGPVVREFDFSEVCAAAGPQLFVGATNVRSGKARIFREAEITPEALMASACLPSVFQAVEIGGEAYWDGGFTGNPPLWPLYSAGLPDDLVIVHVNPLHRDCLPQSPVEIQERMSEISFNASLLSELRSIAFVKRLRAAGQIAPGQMKDVRVHLIHDDPLMNSLSGASKLQPGKALIERLFSAGQAAGEAFFARHGAKIGHEPSVNLGELFL</sequence>
<keyword evidence="3 4" id="KW-0443">Lipid metabolism</keyword>
<evidence type="ECO:0000256" key="1">
    <source>
        <dbReference type="ARBA" id="ARBA00022801"/>
    </source>
</evidence>